<dbReference type="SMART" id="SM00342">
    <property type="entry name" value="HTH_ARAC"/>
    <property type="match status" value="1"/>
</dbReference>
<protein>
    <recommendedName>
        <fullName evidence="4">HTH araC/xylS-type domain-containing protein</fullName>
    </recommendedName>
</protein>
<keyword evidence="3" id="KW-0804">Transcription</keyword>
<keyword evidence="6" id="KW-1185">Reference proteome</keyword>
<dbReference type="InterPro" id="IPR018060">
    <property type="entry name" value="HTH_AraC"/>
</dbReference>
<dbReference type="AlphaFoldDB" id="A0A0J7IVF9"/>
<dbReference type="STRING" id="1304281.ACM44_13185"/>
<dbReference type="GO" id="GO:0043565">
    <property type="term" value="F:sequence-specific DNA binding"/>
    <property type="evidence" value="ECO:0007669"/>
    <property type="project" value="InterPro"/>
</dbReference>
<name>A0A0J7IVF9_9FLAO</name>
<keyword evidence="1" id="KW-0805">Transcription regulation</keyword>
<feature type="domain" description="HTH araC/xylS-type" evidence="4">
    <location>
        <begin position="159"/>
        <end position="257"/>
    </location>
</feature>
<proteinExistence type="predicted"/>
<gene>
    <name evidence="5" type="ORF">ACM44_13185</name>
</gene>
<evidence type="ECO:0000313" key="5">
    <source>
        <dbReference type="EMBL" id="KMQ70278.1"/>
    </source>
</evidence>
<organism evidence="5 6">
    <name type="scientific">Chryseobacterium koreense CCUG 49689</name>
    <dbReference type="NCBI Taxonomy" id="1304281"/>
    <lineage>
        <taxon>Bacteria</taxon>
        <taxon>Pseudomonadati</taxon>
        <taxon>Bacteroidota</taxon>
        <taxon>Flavobacteriia</taxon>
        <taxon>Flavobacteriales</taxon>
        <taxon>Weeksellaceae</taxon>
        <taxon>Chryseobacterium group</taxon>
        <taxon>Chryseobacterium</taxon>
    </lineage>
</organism>
<dbReference type="GO" id="GO:0003700">
    <property type="term" value="F:DNA-binding transcription factor activity"/>
    <property type="evidence" value="ECO:0007669"/>
    <property type="project" value="InterPro"/>
</dbReference>
<dbReference type="PATRIC" id="fig|1304281.5.peg.2847"/>
<evidence type="ECO:0000256" key="1">
    <source>
        <dbReference type="ARBA" id="ARBA00023015"/>
    </source>
</evidence>
<evidence type="ECO:0000256" key="3">
    <source>
        <dbReference type="ARBA" id="ARBA00023163"/>
    </source>
</evidence>
<dbReference type="PANTHER" id="PTHR46796">
    <property type="entry name" value="HTH-TYPE TRANSCRIPTIONAL ACTIVATOR RHAS-RELATED"/>
    <property type="match status" value="1"/>
</dbReference>
<dbReference type="PANTHER" id="PTHR46796:SF13">
    <property type="entry name" value="HTH-TYPE TRANSCRIPTIONAL ACTIVATOR RHAS"/>
    <property type="match status" value="1"/>
</dbReference>
<dbReference type="PROSITE" id="PS01124">
    <property type="entry name" value="HTH_ARAC_FAMILY_2"/>
    <property type="match status" value="1"/>
</dbReference>
<accession>A0A0J7IVF9</accession>
<dbReference type="InterPro" id="IPR009057">
    <property type="entry name" value="Homeodomain-like_sf"/>
</dbReference>
<dbReference type="SUPFAM" id="SSF46689">
    <property type="entry name" value="Homeodomain-like"/>
    <property type="match status" value="1"/>
</dbReference>
<reference evidence="5 6" key="1">
    <citation type="journal article" date="2004" name="Int. J. Syst. Evol. Microbiol.">
        <title>Kaistella koreensis gen. nov., sp. nov., a novel member of the Chryseobacterium-Bergeyella-Riemerella branch.</title>
        <authorList>
            <person name="Kim M.K."/>
            <person name="Im W.T."/>
            <person name="Shin Y.K."/>
            <person name="Lim J.H."/>
            <person name="Kim S.H."/>
            <person name="Lee B.C."/>
            <person name="Park M.Y."/>
            <person name="Lee K.Y."/>
            <person name="Lee S.T."/>
        </authorList>
    </citation>
    <scope>NUCLEOTIDE SEQUENCE [LARGE SCALE GENOMIC DNA]</scope>
    <source>
        <strain evidence="5 6">CCUG 49689</strain>
    </source>
</reference>
<comment type="caution">
    <text evidence="5">The sequence shown here is derived from an EMBL/GenBank/DDBJ whole genome shotgun (WGS) entry which is preliminary data.</text>
</comment>
<dbReference type="Proteomes" id="UP000035900">
    <property type="component" value="Unassembled WGS sequence"/>
</dbReference>
<dbReference type="Gene3D" id="1.10.10.60">
    <property type="entry name" value="Homeodomain-like"/>
    <property type="match status" value="1"/>
</dbReference>
<evidence type="ECO:0000259" key="4">
    <source>
        <dbReference type="PROSITE" id="PS01124"/>
    </source>
</evidence>
<evidence type="ECO:0000256" key="2">
    <source>
        <dbReference type="ARBA" id="ARBA00023125"/>
    </source>
</evidence>
<dbReference type="Pfam" id="PF12833">
    <property type="entry name" value="HTH_18"/>
    <property type="match status" value="1"/>
</dbReference>
<sequence>MQMIFYRTRNKILQKYLEGYYFLDEDEHLNTIRYKTFPNNYSIVSVSRNAEAHYDNGKIMISTSAVQKMNTDIFLRYTEPIEVVYEKAIDEITFYFKPLGIHHFISESNFTLVHKRLMNFTIFPDFNEKMFEIFDLNEREAQIEAIESYWLSKLQVKDFSLMEKLLFEIETSDLKIDEIAQKLQFSRQYINKLFLKHIGKSPTEYRKIHRFRNVIKQVKEVKNLREVTLDNLFYDQSHFHKDFKGFTKSSPSSFFKNVDTQKENVWLFI</sequence>
<keyword evidence="2" id="KW-0238">DNA-binding</keyword>
<dbReference type="InterPro" id="IPR050204">
    <property type="entry name" value="AraC_XylS_family_regulators"/>
</dbReference>
<evidence type="ECO:0000313" key="6">
    <source>
        <dbReference type="Proteomes" id="UP000035900"/>
    </source>
</evidence>
<dbReference type="EMBL" id="LFNG01000023">
    <property type="protein sequence ID" value="KMQ70278.1"/>
    <property type="molecule type" value="Genomic_DNA"/>
</dbReference>